<gene>
    <name evidence="2" type="ORF">llap_3591</name>
</gene>
<dbReference type="Pfam" id="PF03372">
    <property type="entry name" value="Exo_endo_phos"/>
    <property type="match status" value="1"/>
</dbReference>
<evidence type="ECO:0000313" key="2">
    <source>
        <dbReference type="EMBL" id="PKU46094.1"/>
    </source>
</evidence>
<dbReference type="EMBL" id="KZ505728">
    <property type="protein sequence ID" value="PKU46094.1"/>
    <property type="molecule type" value="Genomic_DNA"/>
</dbReference>
<dbReference type="OrthoDB" id="9393271at2759"/>
<name>A0A2I0UJ59_LIMLA</name>
<dbReference type="InterPro" id="IPR036691">
    <property type="entry name" value="Endo/exonu/phosph_ase_sf"/>
</dbReference>
<dbReference type="Gene3D" id="3.60.10.10">
    <property type="entry name" value="Endonuclease/exonuclease/phosphatase"/>
    <property type="match status" value="1"/>
</dbReference>
<reference evidence="3" key="1">
    <citation type="submission" date="2017-11" db="EMBL/GenBank/DDBJ databases">
        <authorList>
            <person name="Lima N.C."/>
            <person name="Parody-Merino A.M."/>
            <person name="Battley P.F."/>
            <person name="Fidler A.E."/>
            <person name="Prosdocimi F."/>
        </authorList>
    </citation>
    <scope>NUCLEOTIDE SEQUENCE [LARGE SCALE GENOMIC DNA]</scope>
</reference>
<proteinExistence type="predicted"/>
<feature type="domain" description="Endonuclease/exonuclease/phosphatase" evidence="1">
    <location>
        <begin position="18"/>
        <end position="160"/>
    </location>
</feature>
<dbReference type="GO" id="GO:0007508">
    <property type="term" value="P:larval heart development"/>
    <property type="evidence" value="ECO:0007669"/>
    <property type="project" value="TreeGrafter"/>
</dbReference>
<dbReference type="GO" id="GO:0031012">
    <property type="term" value="C:extracellular matrix"/>
    <property type="evidence" value="ECO:0007669"/>
    <property type="project" value="TreeGrafter"/>
</dbReference>
<reference evidence="3" key="2">
    <citation type="submission" date="2017-12" db="EMBL/GenBank/DDBJ databases">
        <title>Genome sequence of the Bar-tailed Godwit (Limosa lapponica baueri).</title>
        <authorList>
            <person name="Lima N.C.B."/>
            <person name="Parody-Merino A.M."/>
            <person name="Battley P.F."/>
            <person name="Fidler A.E."/>
            <person name="Prosdocimi F."/>
        </authorList>
    </citation>
    <scope>NUCLEOTIDE SEQUENCE [LARGE SCALE GENOMIC DNA]</scope>
</reference>
<dbReference type="AlphaFoldDB" id="A0A2I0UJ59"/>
<dbReference type="GO" id="GO:0003824">
    <property type="term" value="F:catalytic activity"/>
    <property type="evidence" value="ECO:0007669"/>
    <property type="project" value="InterPro"/>
</dbReference>
<dbReference type="InterPro" id="IPR005135">
    <property type="entry name" value="Endo/exonuclease/phosphatase"/>
</dbReference>
<evidence type="ECO:0000313" key="3">
    <source>
        <dbReference type="Proteomes" id="UP000233556"/>
    </source>
</evidence>
<keyword evidence="3" id="KW-1185">Reference proteome</keyword>
<evidence type="ECO:0000259" key="1">
    <source>
        <dbReference type="Pfam" id="PF03372"/>
    </source>
</evidence>
<dbReference type="GO" id="GO:0061343">
    <property type="term" value="P:cell adhesion involved in heart morphogenesis"/>
    <property type="evidence" value="ECO:0007669"/>
    <property type="project" value="TreeGrafter"/>
</dbReference>
<dbReference type="PANTHER" id="PTHR33395">
    <property type="entry name" value="TRANSCRIPTASE, PUTATIVE-RELATED-RELATED"/>
    <property type="match status" value="1"/>
</dbReference>
<dbReference type="SUPFAM" id="SSF56219">
    <property type="entry name" value="DNase I-like"/>
    <property type="match status" value="1"/>
</dbReference>
<accession>A0A2I0UJ59</accession>
<dbReference type="Proteomes" id="UP000233556">
    <property type="component" value="Unassembled WGS sequence"/>
</dbReference>
<sequence>MRLKSGAQLKCIYANARSMGNKQDELEAIVWQDSYDVVTFTETWWDEGHDWNAAMNGYKLLRRNRQGSKGRSVALYIRECFDCIELDSSDKEVGCLWERMKGKANKGDFVLGVCYRPPNQDEQADEAFYKRLAEVSLSPALVLVGDFNLLDICWKYNTAESWQARRFLEVSVSVTAGYMLEKFVDYLPTPEQGNSMKKMSSRGEVL</sequence>
<organism evidence="2 3">
    <name type="scientific">Limosa lapponica baueri</name>
    <dbReference type="NCBI Taxonomy" id="1758121"/>
    <lineage>
        <taxon>Eukaryota</taxon>
        <taxon>Metazoa</taxon>
        <taxon>Chordata</taxon>
        <taxon>Craniata</taxon>
        <taxon>Vertebrata</taxon>
        <taxon>Euteleostomi</taxon>
        <taxon>Archelosauria</taxon>
        <taxon>Archosauria</taxon>
        <taxon>Dinosauria</taxon>
        <taxon>Saurischia</taxon>
        <taxon>Theropoda</taxon>
        <taxon>Coelurosauria</taxon>
        <taxon>Aves</taxon>
        <taxon>Neognathae</taxon>
        <taxon>Neoaves</taxon>
        <taxon>Charadriiformes</taxon>
        <taxon>Scolopacidae</taxon>
        <taxon>Limosa</taxon>
    </lineage>
</organism>
<protein>
    <submittedName>
        <fullName evidence="2">Mitochondrial fission process protein 1</fullName>
    </submittedName>
</protein>
<dbReference type="PANTHER" id="PTHR33395:SF22">
    <property type="entry name" value="REVERSE TRANSCRIPTASE DOMAIN-CONTAINING PROTEIN"/>
    <property type="match status" value="1"/>
</dbReference>